<gene>
    <name evidence="1" type="ORF">HNP76_002026</name>
</gene>
<organism evidence="1 2">
    <name type="scientific">Treponema ruminis</name>
    <dbReference type="NCBI Taxonomy" id="744515"/>
    <lineage>
        <taxon>Bacteria</taxon>
        <taxon>Pseudomonadati</taxon>
        <taxon>Spirochaetota</taxon>
        <taxon>Spirochaetia</taxon>
        <taxon>Spirochaetales</taxon>
        <taxon>Treponemataceae</taxon>
        <taxon>Treponema</taxon>
    </lineage>
</organism>
<dbReference type="Proteomes" id="UP000518887">
    <property type="component" value="Unassembled WGS sequence"/>
</dbReference>
<name>A0A7W8GAA7_9SPIR</name>
<comment type="caution">
    <text evidence="1">The sequence shown here is derived from an EMBL/GenBank/DDBJ whole genome shotgun (WGS) entry which is preliminary data.</text>
</comment>
<reference evidence="1 2" key="1">
    <citation type="submission" date="2020-08" db="EMBL/GenBank/DDBJ databases">
        <title>Genomic Encyclopedia of Type Strains, Phase IV (KMG-IV): sequencing the most valuable type-strain genomes for metagenomic binning, comparative biology and taxonomic classification.</title>
        <authorList>
            <person name="Goeker M."/>
        </authorList>
    </citation>
    <scope>NUCLEOTIDE SEQUENCE [LARGE SCALE GENOMIC DNA]</scope>
    <source>
        <strain evidence="1 2">DSM 103462</strain>
    </source>
</reference>
<dbReference type="AlphaFoldDB" id="A0A7W8GAA7"/>
<dbReference type="EMBL" id="JACHFQ010000006">
    <property type="protein sequence ID" value="MBB5226645.1"/>
    <property type="molecule type" value="Genomic_DNA"/>
</dbReference>
<evidence type="ECO:0000313" key="1">
    <source>
        <dbReference type="EMBL" id="MBB5226645.1"/>
    </source>
</evidence>
<accession>A0A7W8GAA7</accession>
<sequence length="74" mass="8528">MTKEEALELAKIDVSKIIHDEKEECNDCVVFGTYNNEQIDMYDNGDSFVVGLGSGRKNYRIDKGTRKIEQKIRK</sequence>
<proteinExistence type="predicted"/>
<protein>
    <submittedName>
        <fullName evidence="1">Uncharacterized protein</fullName>
    </submittedName>
</protein>
<dbReference type="RefSeq" id="WP_184660108.1">
    <property type="nucleotide sequence ID" value="NZ_CP031518.1"/>
</dbReference>
<keyword evidence="2" id="KW-1185">Reference proteome</keyword>
<evidence type="ECO:0000313" key="2">
    <source>
        <dbReference type="Proteomes" id="UP000518887"/>
    </source>
</evidence>